<dbReference type="Proteomes" id="UP000005729">
    <property type="component" value="Chromosome"/>
</dbReference>
<evidence type="ECO:0000313" key="1">
    <source>
        <dbReference type="EMBL" id="ARD12825.1"/>
    </source>
</evidence>
<gene>
    <name evidence="1" type="ORF">PSA3335_18245</name>
</gene>
<protein>
    <submittedName>
        <fullName evidence="1">Uncharacterized protein</fullName>
    </submittedName>
</protein>
<dbReference type="InterPro" id="IPR020353">
    <property type="entry name" value="Toxin_YafO"/>
</dbReference>
<name>A0ABC8BEX1_PSESS</name>
<proteinExistence type="predicted"/>
<dbReference type="EMBL" id="CP008742">
    <property type="protein sequence ID" value="ARD12825.1"/>
    <property type="molecule type" value="Genomic_DNA"/>
</dbReference>
<sequence>MRVIVSRPLTATLGDSNSLELACDFQAYKLDPAGQAGITFGRDKDCLFPEIIVKNGVRHVHMEEDSVVSNWQAVWDRNGPQADYTSDKILIYGGIPDPTYPKHMIPFMLLDILSPLGHSLLKDIEGMKAVGEMFLEEIAAYSVRLPTDKWIYAK</sequence>
<dbReference type="RefSeq" id="WP_082301322.1">
    <property type="nucleotide sequence ID" value="NZ_CP008742.1"/>
</dbReference>
<dbReference type="KEGG" id="psav:PSA3335_18245"/>
<organism evidence="1 2">
    <name type="scientific">Pseudomonas savastanoi pv. savastanoi NCPPB 3335</name>
    <dbReference type="NCBI Taxonomy" id="693985"/>
    <lineage>
        <taxon>Bacteria</taxon>
        <taxon>Pseudomonadati</taxon>
        <taxon>Pseudomonadota</taxon>
        <taxon>Gammaproteobacteria</taxon>
        <taxon>Pseudomonadales</taxon>
        <taxon>Pseudomonadaceae</taxon>
        <taxon>Pseudomonas</taxon>
    </lineage>
</organism>
<dbReference type="Pfam" id="PF13957">
    <property type="entry name" value="YafO_toxin"/>
    <property type="match status" value="1"/>
</dbReference>
<accession>A0ABC8BEX1</accession>
<reference evidence="1 2" key="1">
    <citation type="journal article" date="2010" name="Environ. Microbiol.">
        <title>Annotation and overview of the Pseudomonas savastanoi pv. savastanoi NCPPB 3335 draft genome reveals the virulence gene complement of a tumour-inducing pathogen of woody hosts.</title>
        <authorList>
            <person name="Rodriguez-Palenzuela P."/>
            <person name="Matas I.M."/>
            <person name="Murillo J."/>
            <person name="Lopez-Solanilla E."/>
            <person name="Bardaji L."/>
            <person name="Perez-Martinez I."/>
            <person name="Rodriguez-Moskera M.E."/>
            <person name="Penyalver R."/>
            <person name="Lopez M.M."/>
            <person name="Quesada J.M."/>
            <person name="Biehl B.S."/>
            <person name="Perna N.T."/>
            <person name="Glasner J.D."/>
            <person name="Cabot E.L."/>
            <person name="Neeno-Eckwall E."/>
            <person name="Ramos C."/>
        </authorList>
    </citation>
    <scope>NUCLEOTIDE SEQUENCE [LARGE SCALE GENOMIC DNA]</scope>
    <source>
        <strain evidence="1 2">NCPPB 3335</strain>
    </source>
</reference>
<evidence type="ECO:0000313" key="2">
    <source>
        <dbReference type="Proteomes" id="UP000005729"/>
    </source>
</evidence>
<dbReference type="AlphaFoldDB" id="A0ABC8BEX1"/>